<evidence type="ECO:0000313" key="2">
    <source>
        <dbReference type="Proteomes" id="UP000503448"/>
    </source>
</evidence>
<accession>A0A346TPW0</accession>
<dbReference type="GeneID" id="65102270"/>
<dbReference type="KEGG" id="vg:65102270"/>
<dbReference type="EMBL" id="MH320559">
    <property type="protein sequence ID" value="AXU41620.1"/>
    <property type="molecule type" value="Genomic_DNA"/>
</dbReference>
<evidence type="ECO:0000313" key="1">
    <source>
        <dbReference type="EMBL" id="AXU41620.1"/>
    </source>
</evidence>
<name>A0A346TPW0_9ABAC</name>
<organism evidence="1 2">
    <name type="scientific">Spodoptera eridania nucleopolyhedrovirus</name>
    <dbReference type="NCBI Taxonomy" id="2315721"/>
    <lineage>
        <taxon>Viruses</taxon>
        <taxon>Viruses incertae sedis</taxon>
        <taxon>Naldaviricetes</taxon>
        <taxon>Lefavirales</taxon>
        <taxon>Baculoviridae</taxon>
        <taxon>Alphabaculovirus</taxon>
        <taxon>Alphabaculovirus speridaniae</taxon>
    </lineage>
</organism>
<proteinExistence type="predicted"/>
<reference evidence="1 2" key="1">
    <citation type="submission" date="2018-05" db="EMBL/GenBank/DDBJ databases">
        <title>The complete genome sequence of an alphabaculovirus isolated from the southern armyworm, Spodoptera eridania.</title>
        <authorList>
            <person name="Harrison R.L."/>
            <person name="Rowley D.L."/>
        </authorList>
    </citation>
    <scope>NUCLEOTIDE SEQUENCE [LARGE SCALE GENOMIC DNA]</scope>
    <source>
        <strain evidence="1">251</strain>
    </source>
</reference>
<keyword evidence="2" id="KW-1185">Reference proteome</keyword>
<protein>
    <submittedName>
        <fullName evidence="1">ORF22</fullName>
    </submittedName>
</protein>
<dbReference type="Proteomes" id="UP000503448">
    <property type="component" value="Segment"/>
</dbReference>
<dbReference type="RefSeq" id="YP_010087023.1">
    <property type="nucleotide sequence ID" value="NC_055502.1"/>
</dbReference>
<sequence length="140" mass="16961">MHITCTPIDRACSYIKMSFNKKASIMCDVTVKTKRFFIIEVPDKKHWALRLKRPLTSCVLPYIANSNYSKWAVVYYTSREIKDINRPNIKRAICHDCREKCYFFHYFYMYIKSRKLIKNKDTTPRCSICRKLCYFELKWK</sequence>